<keyword evidence="1" id="KW-0812">Transmembrane</keyword>
<reference evidence="3" key="1">
    <citation type="submission" date="2022-07" db="EMBL/GenBank/DDBJ databases">
        <title>Draft genome sequence of Zalerion maritima ATCC 34329, a (micro)plastics degrading marine fungus.</title>
        <authorList>
            <person name="Paco A."/>
            <person name="Goncalves M.F.M."/>
            <person name="Rocha-Santos T.A.P."/>
            <person name="Alves A."/>
        </authorList>
    </citation>
    <scope>NUCLEOTIDE SEQUENCE</scope>
    <source>
        <strain evidence="3">ATCC 34329</strain>
    </source>
</reference>
<feature type="domain" description="AB hydrolase-1" evidence="2">
    <location>
        <begin position="265"/>
        <end position="406"/>
    </location>
</feature>
<dbReference type="InterPro" id="IPR000073">
    <property type="entry name" value="AB_hydrolase_1"/>
</dbReference>
<feature type="transmembrane region" description="Helical" evidence="1">
    <location>
        <begin position="190"/>
        <end position="210"/>
    </location>
</feature>
<evidence type="ECO:0000259" key="2">
    <source>
        <dbReference type="Pfam" id="PF12697"/>
    </source>
</evidence>
<dbReference type="AlphaFoldDB" id="A0AAD5S4J3"/>
<dbReference type="SUPFAM" id="SSF53474">
    <property type="entry name" value="alpha/beta-Hydrolases"/>
    <property type="match status" value="1"/>
</dbReference>
<evidence type="ECO:0000313" key="4">
    <source>
        <dbReference type="Proteomes" id="UP001201980"/>
    </source>
</evidence>
<comment type="caution">
    <text evidence="3">The sequence shown here is derived from an EMBL/GenBank/DDBJ whole genome shotgun (WGS) entry which is preliminary data.</text>
</comment>
<keyword evidence="1" id="KW-1133">Transmembrane helix</keyword>
<feature type="transmembrane region" description="Helical" evidence="1">
    <location>
        <begin position="12"/>
        <end position="36"/>
    </location>
</feature>
<accession>A0AAD5S4J3</accession>
<evidence type="ECO:0000313" key="3">
    <source>
        <dbReference type="EMBL" id="KAJ2905889.1"/>
    </source>
</evidence>
<feature type="transmembrane region" description="Helical" evidence="1">
    <location>
        <begin position="48"/>
        <end position="67"/>
    </location>
</feature>
<keyword evidence="4" id="KW-1185">Reference proteome</keyword>
<dbReference type="EMBL" id="JAKWBI020000022">
    <property type="protein sequence ID" value="KAJ2905889.1"/>
    <property type="molecule type" value="Genomic_DNA"/>
</dbReference>
<dbReference type="PANTHER" id="PTHR37471">
    <property type="entry name" value="UNNAMED PRODUCT"/>
    <property type="match status" value="1"/>
</dbReference>
<evidence type="ECO:0000256" key="1">
    <source>
        <dbReference type="SAM" id="Phobius"/>
    </source>
</evidence>
<keyword evidence="1" id="KW-0472">Membrane</keyword>
<dbReference type="Gene3D" id="3.40.50.1820">
    <property type="entry name" value="alpha/beta hydrolase"/>
    <property type="match status" value="1"/>
</dbReference>
<organism evidence="3 4">
    <name type="scientific">Zalerion maritima</name>
    <dbReference type="NCBI Taxonomy" id="339359"/>
    <lineage>
        <taxon>Eukaryota</taxon>
        <taxon>Fungi</taxon>
        <taxon>Dikarya</taxon>
        <taxon>Ascomycota</taxon>
        <taxon>Pezizomycotina</taxon>
        <taxon>Sordariomycetes</taxon>
        <taxon>Lulworthiomycetidae</taxon>
        <taxon>Lulworthiales</taxon>
        <taxon>Lulworthiaceae</taxon>
        <taxon>Zalerion</taxon>
    </lineage>
</organism>
<dbReference type="PANTHER" id="PTHR37471:SF1">
    <property type="entry name" value="AB HYDROLASE-1 DOMAIN-CONTAINING PROTEIN"/>
    <property type="match status" value="1"/>
</dbReference>
<protein>
    <recommendedName>
        <fullName evidence="2">AB hydrolase-1 domain-containing protein</fullName>
    </recommendedName>
</protein>
<proteinExistence type="predicted"/>
<dbReference type="Proteomes" id="UP001201980">
    <property type="component" value="Unassembled WGS sequence"/>
</dbReference>
<gene>
    <name evidence="3" type="ORF">MKZ38_003897</name>
</gene>
<name>A0AAD5S4J3_9PEZI</name>
<dbReference type="InterPro" id="IPR029058">
    <property type="entry name" value="AB_hydrolase_fold"/>
</dbReference>
<sequence length="511" mass="58398">MLGRSKLELAYMRLFIPILRYPFLLDISLLAIYFAVNKQQGWQSARSWPAVAIYILMVAESAFYIFIFRPAHRRLQAEARHPPPTSRADRRRLVQTCLENIPDPERYLRVWFLEKDLKCIARGDVKRFLVWAFFDLDLDRSDVDDQVEEELDEYMQDVESLLGWRFPNGNTGAECLRLTIDAIEIKYRSFLWYLIVFAVIDLSTCVSMWIHGFGHRTTKDKLRSILVDVFPPRPYLLLSLPSTTASVELGYWARPHTVGPTVLPVLFLHGIGVGMWAYTKFFSSFPPEIGIIAPEFLNISARITGPEPLTKDALVATVKAILDQEGWGDFIVVTHSYGSVLATHVLNSCLGARVKGITLIDPVSLCLHLPDVAFNFTRRLPQSANEWQLWYFASTDLGVAHTLGRHFFWRENIAWKEGLVALGEQGESSGREVAVFLAEKDLIVDTPRVAQYVLGDKVPFDKLTQDNQWTQDGIDVFWCPGLDHGQVFDRVEDRMKVLGAVLKQARYHLYS</sequence>
<dbReference type="Pfam" id="PF12697">
    <property type="entry name" value="Abhydrolase_6"/>
    <property type="match status" value="1"/>
</dbReference>